<dbReference type="CDD" id="cd13971">
    <property type="entry name" value="ADCK2-like"/>
    <property type="match status" value="1"/>
</dbReference>
<protein>
    <recommendedName>
        <fullName evidence="8">Atypical/ABC1/ABC1-C protein kinase</fullName>
    </recommendedName>
</protein>
<dbReference type="SUPFAM" id="SSF56112">
    <property type="entry name" value="Protein kinase-like (PK-like)"/>
    <property type="match status" value="1"/>
</dbReference>
<feature type="transmembrane region" description="Helical" evidence="3">
    <location>
        <begin position="625"/>
        <end position="645"/>
    </location>
</feature>
<reference evidence="6" key="2">
    <citation type="submission" date="2024-01" db="EMBL/GenBank/DDBJ databases">
        <title>Comparative genomics of Cryptococcus and Kwoniella reveals pathogenesis evolution and contrasting modes of karyotype evolution via chromosome fusion or intercentromeric recombination.</title>
        <authorList>
            <person name="Coelho M.A."/>
            <person name="David-Palma M."/>
            <person name="Shea T."/>
            <person name="Bowers K."/>
            <person name="Mcginley-Smith S."/>
            <person name="Mohammad A.W."/>
            <person name="Gnirke A."/>
            <person name="Yurkov A.M."/>
            <person name="Nowrousian M."/>
            <person name="Sun S."/>
            <person name="Cuomo C.A."/>
            <person name="Heitman J."/>
        </authorList>
    </citation>
    <scope>NUCLEOTIDE SEQUENCE</scope>
    <source>
        <strain evidence="6">IND107</strain>
    </source>
</reference>
<dbReference type="InterPro" id="IPR052402">
    <property type="entry name" value="ADCK_kinase"/>
</dbReference>
<gene>
    <name evidence="6" type="ORF">I308_101301</name>
</gene>
<accession>A0ABR3BZW6</accession>
<dbReference type="Proteomes" id="UP000054399">
    <property type="component" value="Unassembled WGS sequence"/>
</dbReference>
<dbReference type="InterPro" id="IPR018961">
    <property type="entry name" value="DnaJ_homolog_subfam-C_membr-28"/>
</dbReference>
<evidence type="ECO:0000256" key="2">
    <source>
        <dbReference type="SAM" id="MobiDB-lite"/>
    </source>
</evidence>
<keyword evidence="3" id="KW-0472">Membrane</keyword>
<dbReference type="GeneID" id="91988159"/>
<evidence type="ECO:0000313" key="7">
    <source>
        <dbReference type="Proteomes" id="UP000054399"/>
    </source>
</evidence>
<dbReference type="PANTHER" id="PTHR45890">
    <property type="entry name" value="AARF DOMAIN CONTAINING KINASE 2 (PREDICTED)"/>
    <property type="match status" value="1"/>
</dbReference>
<evidence type="ECO:0000259" key="4">
    <source>
        <dbReference type="Pfam" id="PF03109"/>
    </source>
</evidence>
<evidence type="ECO:0000256" key="3">
    <source>
        <dbReference type="SAM" id="Phobius"/>
    </source>
</evidence>
<dbReference type="EMBL" id="ATAM02000002">
    <property type="protein sequence ID" value="KAL0253923.1"/>
    <property type="molecule type" value="Genomic_DNA"/>
</dbReference>
<dbReference type="Pfam" id="PF03109">
    <property type="entry name" value="ABC1"/>
    <property type="match status" value="2"/>
</dbReference>
<comment type="similarity">
    <text evidence="1">Belongs to the protein kinase superfamily. ADCK protein kinase family.</text>
</comment>
<evidence type="ECO:0000259" key="5">
    <source>
        <dbReference type="Pfam" id="PF09350"/>
    </source>
</evidence>
<dbReference type="Pfam" id="PF09350">
    <property type="entry name" value="DJC28_CD"/>
    <property type="match status" value="1"/>
</dbReference>
<reference evidence="6" key="1">
    <citation type="submission" date="2015-01" db="EMBL/GenBank/DDBJ databases">
        <authorList>
            <consortium name="The Broad Institute Genomics Platform"/>
            <person name="Cuomo C."/>
            <person name="Litvintseva A."/>
            <person name="Chen Y."/>
            <person name="Heitman J."/>
            <person name="Sun S."/>
            <person name="Springer D."/>
            <person name="Dromer F."/>
            <person name="Young S."/>
            <person name="Zeng Q."/>
            <person name="Gargeya S."/>
            <person name="Abouelleil A."/>
            <person name="Alvarado L."/>
            <person name="Chapman S.B."/>
            <person name="Gainer-Dewar J."/>
            <person name="Goldberg J."/>
            <person name="Griggs A."/>
            <person name="Gujja S."/>
            <person name="Hansen M."/>
            <person name="Howarth C."/>
            <person name="Imamovic A."/>
            <person name="Larimer J."/>
            <person name="Murphy C."/>
            <person name="Naylor J."/>
            <person name="Pearson M."/>
            <person name="Priest M."/>
            <person name="Roberts A."/>
            <person name="Saif S."/>
            <person name="Shea T."/>
            <person name="Sykes S."/>
            <person name="Wortman J."/>
            <person name="Nusbaum C."/>
            <person name="Birren B."/>
        </authorList>
    </citation>
    <scope>NUCLEOTIDE SEQUENCE</scope>
    <source>
        <strain evidence="6">IND107</strain>
    </source>
</reference>
<proteinExistence type="inferred from homology"/>
<dbReference type="PANTHER" id="PTHR45890:SF1">
    <property type="entry name" value="AARF DOMAIN CONTAINING KINASE 2"/>
    <property type="match status" value="1"/>
</dbReference>
<feature type="compositionally biased region" description="Basic and acidic residues" evidence="2">
    <location>
        <begin position="64"/>
        <end position="78"/>
    </location>
</feature>
<keyword evidence="3" id="KW-0812">Transmembrane</keyword>
<evidence type="ECO:0008006" key="8">
    <source>
        <dbReference type="Google" id="ProtNLM"/>
    </source>
</evidence>
<feature type="region of interest" description="Disordered" evidence="2">
    <location>
        <begin position="62"/>
        <end position="86"/>
    </location>
</feature>
<feature type="compositionally biased region" description="Polar residues" evidence="2">
    <location>
        <begin position="29"/>
        <end position="38"/>
    </location>
</feature>
<name>A0ABR3BZW6_9TREE</name>
<evidence type="ECO:0000313" key="6">
    <source>
        <dbReference type="EMBL" id="KAL0253923.1"/>
    </source>
</evidence>
<feature type="transmembrane region" description="Helical" evidence="3">
    <location>
        <begin position="549"/>
        <end position="566"/>
    </location>
</feature>
<sequence>MIPIRHKSCSLASLAGRALPRTACRAPQQYRSSSSSATPPADQAEHQPKPLTGSARLFADAEAEEKVTSNASDRDHLRLTQGPVWTGDESTADAVLRMLVDAHKPMRNEGGVKHNAADEKIKGWMKGLQLEPRLGLGSSLPPEEVQEIGLERVEKESPHRTKIPPHLHRPWHATYTGDSQAAETPNVKYGAFINRRTDGDSLTNLLELQLPPNADGKNRAKVKAARQSTKFVGRLDKAREGALDYKLGLGVDDTHIVETGDEGEEGQTFKGNRQIKGSSVLGAQRGRASGMKAWAGLVEGRIQRAREAGFFNNASGKGKPIVADPEERNPHIERGELFMNRIIKRQGALPPWIELQNLLDSNLGSFRSTLLTTYKTQLVRNVISTNALHPLPPLHAIPDRDEAWEARESKFHQENVKQINDLVRRMNAQAPSPARRNLITLEGELSKIRGEVLKNEVWEEIKKRAEESINMPYQRERPGLAPFIFDGEGWTKLKNITRRTFGTRAVSGTAPSINTNVGALEGYSKAYSGGAKGNHSSEPGTHSGRDPRPLRLVIMAGVGVGVIIYLRRRPVKNDSADLIPVHRPLQSIPPPQPDIVASSPSEPPLTFSRIIDIYIFEPIGTFFRFFYLACLFTPVILLTPMLLVGKPGKRHRSLIGRPISEEDQSWGAIWWYGFLVKQMERAGPSFIKLGQWAASRADLFPAALCEKMSKLHSNGKPHSLGYTKKVMEAAFGMSFDDIFEEFDEEPIGCGAIAQVYKAKLTPKILADTKLDGLPRSAESDTASVAIKVIHPRVSKTIRRDIAIMSIFANIINAFPGMQWFSLPEEVQVFGEMMNSQLDLRVEASNLDKFLHNFDKRGRRVTFPTPIRLSDGKKELEEEMKEVLVEEFEDALPLKYFLQNGGGPYDHKIANIGLDAFLEMLLIDNWTHGDLHPGNIMVRFYKPTTTDYLSPLLHAFGKDPTPSTDESVASHDSLVHTLAAVSKDSEKWLNKLDDLHQEGYEPQLIFIDAGLVTSLDKKNRRNFLDLFQAVAEFDGYKAGKLMIERCRTPDFAIDEETFALKMQHIVLSVKSKTFSLAKIKISDILTDVLKAVRQHHVKMEGDFVNTVISILLLEGIGRQLDPDMDLFKSALPILRQLGKQMGTREAIQATPTGNILAMIKLWVWVEARQVAGEVSTLDEWIKYDRLMPSI</sequence>
<feature type="region of interest" description="Disordered" evidence="2">
    <location>
        <begin position="528"/>
        <end position="548"/>
    </location>
</feature>
<evidence type="ECO:0000256" key="1">
    <source>
        <dbReference type="ARBA" id="ARBA00009670"/>
    </source>
</evidence>
<dbReference type="RefSeq" id="XP_066616144.1">
    <property type="nucleotide sequence ID" value="XM_066755858.1"/>
</dbReference>
<keyword evidence="3" id="KW-1133">Transmembrane helix</keyword>
<dbReference type="InterPro" id="IPR044095">
    <property type="entry name" value="ADCK2_dom"/>
</dbReference>
<dbReference type="InterPro" id="IPR011009">
    <property type="entry name" value="Kinase-like_dom_sf"/>
</dbReference>
<feature type="domain" description="ABC1 atypical kinase-like" evidence="4">
    <location>
        <begin position="712"/>
        <end position="761"/>
    </location>
</feature>
<keyword evidence="7" id="KW-1185">Reference proteome</keyword>
<feature type="region of interest" description="Disordered" evidence="2">
    <location>
        <begin position="25"/>
        <end position="49"/>
    </location>
</feature>
<feature type="domain" description="ABC1 atypical kinase-like" evidence="4">
    <location>
        <begin position="780"/>
        <end position="938"/>
    </location>
</feature>
<dbReference type="InterPro" id="IPR004147">
    <property type="entry name" value="ABC1_dom"/>
</dbReference>
<comment type="caution">
    <text evidence="6">The sequence shown here is derived from an EMBL/GenBank/DDBJ whole genome shotgun (WGS) entry which is preliminary data.</text>
</comment>
<organism evidence="6 7">
    <name type="scientific">Cryptococcus tetragattii IND107</name>
    <dbReference type="NCBI Taxonomy" id="1296105"/>
    <lineage>
        <taxon>Eukaryota</taxon>
        <taxon>Fungi</taxon>
        <taxon>Dikarya</taxon>
        <taxon>Basidiomycota</taxon>
        <taxon>Agaricomycotina</taxon>
        <taxon>Tremellomycetes</taxon>
        <taxon>Tremellales</taxon>
        <taxon>Cryptococcaceae</taxon>
        <taxon>Cryptococcus</taxon>
        <taxon>Cryptococcus gattii species complex</taxon>
    </lineage>
</organism>
<feature type="domain" description="DnaJ homologue subfamily C member 28 conserved" evidence="5">
    <location>
        <begin position="297"/>
        <end position="366"/>
    </location>
</feature>